<comment type="function">
    <text evidence="9">Part of the binding-protein-dependent transport system for D-xylose. Probably responsible for the translocation of the substrate across the membrane.</text>
</comment>
<dbReference type="Proteomes" id="UP000191905">
    <property type="component" value="Unassembled WGS sequence"/>
</dbReference>
<keyword evidence="6 11" id="KW-0812">Transmembrane</keyword>
<comment type="caution">
    <text evidence="12">The sequence shown here is derived from an EMBL/GenBank/DDBJ whole genome shotgun (WGS) entry which is preliminary data.</text>
</comment>
<evidence type="ECO:0000256" key="5">
    <source>
        <dbReference type="ARBA" id="ARBA00022597"/>
    </source>
</evidence>
<evidence type="ECO:0000313" key="12">
    <source>
        <dbReference type="EMBL" id="OQM77231.1"/>
    </source>
</evidence>
<evidence type="ECO:0000256" key="10">
    <source>
        <dbReference type="ARBA" id="ARBA00035686"/>
    </source>
</evidence>
<evidence type="ECO:0000313" key="13">
    <source>
        <dbReference type="Proteomes" id="UP000191905"/>
    </source>
</evidence>
<keyword evidence="4" id="KW-0997">Cell inner membrane</keyword>
<keyword evidence="8 11" id="KW-0472">Membrane</keyword>
<keyword evidence="5" id="KW-0762">Sugar transport</keyword>
<comment type="subcellular location">
    <subcellularLocation>
        <location evidence="1">Cell membrane</location>
        <topology evidence="1">Multi-pass membrane protein</topology>
    </subcellularLocation>
</comment>
<feature type="transmembrane region" description="Helical" evidence="11">
    <location>
        <begin position="121"/>
        <end position="140"/>
    </location>
</feature>
<dbReference type="PANTHER" id="PTHR32196">
    <property type="entry name" value="ABC TRANSPORTER PERMEASE PROTEIN YPHD-RELATED-RELATED"/>
    <property type="match status" value="1"/>
</dbReference>
<evidence type="ECO:0000256" key="7">
    <source>
        <dbReference type="ARBA" id="ARBA00022989"/>
    </source>
</evidence>
<reference evidence="12 13" key="1">
    <citation type="journal article" date="2016" name="Int. J. Syst. Evol. Microbiol.">
        <title>Pseudaminobacter manganicus sp. nov., isolated from sludge of a manganese mine.</title>
        <authorList>
            <person name="Li J."/>
            <person name="Huang J."/>
            <person name="Liao S."/>
            <person name="Wang G."/>
        </authorList>
    </citation>
    <scope>NUCLEOTIDE SEQUENCE [LARGE SCALE GENOMIC DNA]</scope>
    <source>
        <strain evidence="12 13">JH-7</strain>
    </source>
</reference>
<feature type="transmembrane region" description="Helical" evidence="11">
    <location>
        <begin position="350"/>
        <end position="369"/>
    </location>
</feature>
<proteinExistence type="predicted"/>
<evidence type="ECO:0000256" key="11">
    <source>
        <dbReference type="SAM" id="Phobius"/>
    </source>
</evidence>
<feature type="transmembrane region" description="Helical" evidence="11">
    <location>
        <begin position="266"/>
        <end position="286"/>
    </location>
</feature>
<dbReference type="OrthoDB" id="7284468at2"/>
<dbReference type="AlphaFoldDB" id="A0A1V8RVJ8"/>
<evidence type="ECO:0000256" key="1">
    <source>
        <dbReference type="ARBA" id="ARBA00004651"/>
    </source>
</evidence>
<evidence type="ECO:0000256" key="4">
    <source>
        <dbReference type="ARBA" id="ARBA00022519"/>
    </source>
</evidence>
<name>A0A1V8RVJ8_9HYPH</name>
<dbReference type="InterPro" id="IPR001851">
    <property type="entry name" value="ABC_transp_permease"/>
</dbReference>
<accession>A0A1V8RVJ8</accession>
<evidence type="ECO:0000256" key="2">
    <source>
        <dbReference type="ARBA" id="ARBA00022448"/>
    </source>
</evidence>
<evidence type="ECO:0000256" key="8">
    <source>
        <dbReference type="ARBA" id="ARBA00023136"/>
    </source>
</evidence>
<keyword evidence="13" id="KW-1185">Reference proteome</keyword>
<feature type="transmembrane region" description="Helical" evidence="11">
    <location>
        <begin position="307"/>
        <end position="338"/>
    </location>
</feature>
<keyword evidence="2" id="KW-0813">Transport</keyword>
<dbReference type="GO" id="GO:0005886">
    <property type="term" value="C:plasma membrane"/>
    <property type="evidence" value="ECO:0007669"/>
    <property type="project" value="UniProtKB-SubCell"/>
</dbReference>
<evidence type="ECO:0000256" key="3">
    <source>
        <dbReference type="ARBA" id="ARBA00022475"/>
    </source>
</evidence>
<sequence>MRSEMAEDPTVATVAQPLDERLQRQSGLRRLLSRPELGAIAGTVLVFLFFGATAHGTGMFAADGILNWMTVTAQLTIIATGAALLMVGGEFDLSVGSMIGFAGMMIAIPTVYFGWPIEISVIFAFCGALLIGFLNGLVVVRTRLPSFIVTLASLYILRGMTIALSILFANRTIVSGVKNFAGDSFVVPLFSGKAFPGLFIWLADAGIIGKLPNGQPSVQGVPAMVIWAFAIALIGHIVLSRTRFGNWIFAAGGDANAARNVGVPVARVKIVLFMVTAFCATVYATCQVMEFGSAAADRGVLKEFEAIIAAVIGGCLLTGGYGSVVGAFFGALIFGVVQMGILFTGAPNDWFQVFLGLMLLTAVLFNNYIRRRATGER</sequence>
<evidence type="ECO:0000256" key="9">
    <source>
        <dbReference type="ARBA" id="ARBA00035611"/>
    </source>
</evidence>
<organism evidence="12 13">
    <name type="scientific">Manganibacter manganicus</name>
    <dbReference type="NCBI Taxonomy" id="1873176"/>
    <lineage>
        <taxon>Bacteria</taxon>
        <taxon>Pseudomonadati</taxon>
        <taxon>Pseudomonadota</taxon>
        <taxon>Alphaproteobacteria</taxon>
        <taxon>Hyphomicrobiales</taxon>
        <taxon>Phyllobacteriaceae</taxon>
        <taxon>Manganibacter</taxon>
    </lineage>
</organism>
<keyword evidence="3" id="KW-1003">Cell membrane</keyword>
<feature type="transmembrane region" description="Helical" evidence="11">
    <location>
        <begin position="220"/>
        <end position="239"/>
    </location>
</feature>
<feature type="transmembrane region" description="Helical" evidence="11">
    <location>
        <begin position="147"/>
        <end position="169"/>
    </location>
</feature>
<keyword evidence="7 11" id="KW-1133">Transmembrane helix</keyword>
<protein>
    <recommendedName>
        <fullName evidence="10">Xylose transport system permease protein XylH</fullName>
    </recommendedName>
</protein>
<dbReference type="Pfam" id="PF02653">
    <property type="entry name" value="BPD_transp_2"/>
    <property type="match status" value="1"/>
</dbReference>
<dbReference type="CDD" id="cd06579">
    <property type="entry name" value="TM_PBP1_transp_AraH_like"/>
    <property type="match status" value="1"/>
</dbReference>
<gene>
    <name evidence="12" type="ORF">BFN67_10705</name>
</gene>
<feature type="transmembrane region" description="Helical" evidence="11">
    <location>
        <begin position="68"/>
        <end position="88"/>
    </location>
</feature>
<feature type="transmembrane region" description="Helical" evidence="11">
    <location>
        <begin position="37"/>
        <end position="62"/>
    </location>
</feature>
<dbReference type="PANTHER" id="PTHR32196:SF32">
    <property type="entry name" value="XYLOSE TRANSPORT SYSTEM PERMEASE PROTEIN XYLH"/>
    <property type="match status" value="1"/>
</dbReference>
<dbReference type="EMBL" id="MDET01000002">
    <property type="protein sequence ID" value="OQM77231.1"/>
    <property type="molecule type" value="Genomic_DNA"/>
</dbReference>
<dbReference type="GO" id="GO:0022857">
    <property type="term" value="F:transmembrane transporter activity"/>
    <property type="evidence" value="ECO:0007669"/>
    <property type="project" value="InterPro"/>
</dbReference>
<feature type="transmembrane region" description="Helical" evidence="11">
    <location>
        <begin position="95"/>
        <end position="115"/>
    </location>
</feature>
<dbReference type="STRING" id="1873176.BFN67_10705"/>
<evidence type="ECO:0000256" key="6">
    <source>
        <dbReference type="ARBA" id="ARBA00022692"/>
    </source>
</evidence>